<dbReference type="RefSeq" id="XP_015694491.1">
    <property type="nucleotide sequence ID" value="XM_015839005.2"/>
</dbReference>
<dbReference type="HOGENOM" id="CLU_135255_0_0_1"/>
<evidence type="ECO:0000313" key="3">
    <source>
        <dbReference type="Proteomes" id="UP000006038"/>
    </source>
</evidence>
<keyword evidence="3" id="KW-1185">Reference proteome</keyword>
<dbReference type="AlphaFoldDB" id="J3MNH0"/>
<evidence type="ECO:0000313" key="2">
    <source>
        <dbReference type="EnsemblPlants" id="OB07G29520.1"/>
    </source>
</evidence>
<dbReference type="eggNOG" id="ENOG502S4CE">
    <property type="taxonomic scope" value="Eukaryota"/>
</dbReference>
<dbReference type="STRING" id="4533.J3MNH0"/>
<feature type="region of interest" description="Disordered" evidence="1">
    <location>
        <begin position="22"/>
        <end position="48"/>
    </location>
</feature>
<dbReference type="Proteomes" id="UP000006038">
    <property type="component" value="Chromosome 7"/>
</dbReference>
<sequence length="105" mass="12016">MDEKEFRRMLELFPVVRSRDYCAESGTSSNGTRQQPRAQDTTGGNKNESADLFMRKLKMAAEKKVGATKAELFCKTFEEVHKKLVYKELNIDAAQRFLNAYEKGS</sequence>
<reference evidence="2" key="2">
    <citation type="submission" date="2013-04" db="UniProtKB">
        <authorList>
            <consortium name="EnsemblPlants"/>
        </authorList>
    </citation>
    <scope>IDENTIFICATION</scope>
</reference>
<protein>
    <submittedName>
        <fullName evidence="2">Uncharacterized protein</fullName>
    </submittedName>
</protein>
<name>J3MNH0_ORYBR</name>
<proteinExistence type="predicted"/>
<reference evidence="2" key="1">
    <citation type="journal article" date="2013" name="Nat. Commun.">
        <title>Whole-genome sequencing of Oryza brachyantha reveals mechanisms underlying Oryza genome evolution.</title>
        <authorList>
            <person name="Chen J."/>
            <person name="Huang Q."/>
            <person name="Gao D."/>
            <person name="Wang J."/>
            <person name="Lang Y."/>
            <person name="Liu T."/>
            <person name="Li B."/>
            <person name="Bai Z."/>
            <person name="Luis Goicoechea J."/>
            <person name="Liang C."/>
            <person name="Chen C."/>
            <person name="Zhang W."/>
            <person name="Sun S."/>
            <person name="Liao Y."/>
            <person name="Zhang X."/>
            <person name="Yang L."/>
            <person name="Song C."/>
            <person name="Wang M."/>
            <person name="Shi J."/>
            <person name="Liu G."/>
            <person name="Liu J."/>
            <person name="Zhou H."/>
            <person name="Zhou W."/>
            <person name="Yu Q."/>
            <person name="An N."/>
            <person name="Chen Y."/>
            <person name="Cai Q."/>
            <person name="Wang B."/>
            <person name="Liu B."/>
            <person name="Min J."/>
            <person name="Huang Y."/>
            <person name="Wu H."/>
            <person name="Li Z."/>
            <person name="Zhang Y."/>
            <person name="Yin Y."/>
            <person name="Song W."/>
            <person name="Jiang J."/>
            <person name="Jackson S.A."/>
            <person name="Wing R.A."/>
            <person name="Wang J."/>
            <person name="Chen M."/>
        </authorList>
    </citation>
    <scope>NUCLEOTIDE SEQUENCE [LARGE SCALE GENOMIC DNA]</scope>
    <source>
        <strain evidence="2">cv. IRGC 101232</strain>
    </source>
</reference>
<evidence type="ECO:0000256" key="1">
    <source>
        <dbReference type="SAM" id="MobiDB-lite"/>
    </source>
</evidence>
<feature type="compositionally biased region" description="Polar residues" evidence="1">
    <location>
        <begin position="25"/>
        <end position="47"/>
    </location>
</feature>
<dbReference type="EnsemblPlants" id="OB07G29520.1">
    <property type="protein sequence ID" value="OB07G29520.1"/>
    <property type="gene ID" value="OB07G29520"/>
</dbReference>
<dbReference type="GeneID" id="107304516"/>
<dbReference type="OrthoDB" id="1932122at2759"/>
<dbReference type="PANTHER" id="PTHR35312">
    <property type="entry name" value="OS07G0641800 PROTEIN"/>
    <property type="match status" value="1"/>
</dbReference>
<dbReference type="PANTHER" id="PTHR35312:SF1">
    <property type="entry name" value="OS07G0641800 PROTEIN"/>
    <property type="match status" value="1"/>
</dbReference>
<accession>J3MNH0</accession>
<dbReference type="Gramene" id="OB07G29520.1">
    <property type="protein sequence ID" value="OB07G29520.1"/>
    <property type="gene ID" value="OB07G29520"/>
</dbReference>
<organism evidence="2">
    <name type="scientific">Oryza brachyantha</name>
    <name type="common">malo sina</name>
    <dbReference type="NCBI Taxonomy" id="4533"/>
    <lineage>
        <taxon>Eukaryota</taxon>
        <taxon>Viridiplantae</taxon>
        <taxon>Streptophyta</taxon>
        <taxon>Embryophyta</taxon>
        <taxon>Tracheophyta</taxon>
        <taxon>Spermatophyta</taxon>
        <taxon>Magnoliopsida</taxon>
        <taxon>Liliopsida</taxon>
        <taxon>Poales</taxon>
        <taxon>Poaceae</taxon>
        <taxon>BOP clade</taxon>
        <taxon>Oryzoideae</taxon>
        <taxon>Oryzeae</taxon>
        <taxon>Oryzinae</taxon>
        <taxon>Oryza</taxon>
    </lineage>
</organism>
<dbReference type="OMA" id="FRQVYRK"/>
<gene>
    <name evidence="2" type="primary">LOC107304516</name>
</gene>